<proteinExistence type="inferred from homology"/>
<evidence type="ECO:0000256" key="3">
    <source>
        <dbReference type="ARBA" id="ARBA00022801"/>
    </source>
</evidence>
<evidence type="ECO:0000256" key="4">
    <source>
        <dbReference type="ARBA" id="ARBA00022825"/>
    </source>
</evidence>
<evidence type="ECO:0000313" key="13">
    <source>
        <dbReference type="EMBL" id="VFT92866.1"/>
    </source>
</evidence>
<name>A0A485L4M7_9STRA</name>
<dbReference type="InterPro" id="IPR000209">
    <property type="entry name" value="Peptidase_S8/S53_dom"/>
</dbReference>
<comment type="catalytic activity">
    <reaction evidence="5">
        <text>Hydrolysis of proteins with broad specificity for peptide bonds, and a preference for a large uncharged residue in P1. Hydrolyzes peptide amides.</text>
        <dbReference type="EC" id="3.4.21.62"/>
    </reaction>
</comment>
<keyword evidence="14" id="KW-1185">Reference proteome</keyword>
<reference evidence="13 14" key="1">
    <citation type="submission" date="2019-03" db="EMBL/GenBank/DDBJ databases">
        <authorList>
            <person name="Gaulin E."/>
            <person name="Dumas B."/>
        </authorList>
    </citation>
    <scope>NUCLEOTIDE SEQUENCE [LARGE SCALE GENOMIC DNA]</scope>
    <source>
        <strain evidence="13">CBS 568.67</strain>
    </source>
</reference>
<dbReference type="InterPro" id="IPR036852">
    <property type="entry name" value="Peptidase_S8/S53_dom_sf"/>
</dbReference>
<evidence type="ECO:0000256" key="6">
    <source>
        <dbReference type="ARBA" id="ARBA00023619"/>
    </source>
</evidence>
<feature type="domain" description="Peptidase S8/S53" evidence="11">
    <location>
        <begin position="181"/>
        <end position="458"/>
    </location>
</feature>
<dbReference type="EC" id="3.4.21.62" evidence="6"/>
<evidence type="ECO:0000256" key="9">
    <source>
        <dbReference type="SAM" id="MobiDB-lite"/>
    </source>
</evidence>
<dbReference type="PROSITE" id="PS51892">
    <property type="entry name" value="SUBTILASE"/>
    <property type="match status" value="1"/>
</dbReference>
<dbReference type="InterPro" id="IPR023828">
    <property type="entry name" value="Peptidase_S8_Ser-AS"/>
</dbReference>
<dbReference type="GO" id="GO:0004252">
    <property type="term" value="F:serine-type endopeptidase activity"/>
    <property type="evidence" value="ECO:0007669"/>
    <property type="project" value="UniProtKB-UniRule"/>
</dbReference>
<evidence type="ECO:0000256" key="10">
    <source>
        <dbReference type="SAM" id="SignalP"/>
    </source>
</evidence>
<dbReference type="Proteomes" id="UP000332933">
    <property type="component" value="Unassembled WGS sequence"/>
</dbReference>
<evidence type="ECO:0000256" key="2">
    <source>
        <dbReference type="ARBA" id="ARBA00022670"/>
    </source>
</evidence>
<evidence type="ECO:0000313" key="12">
    <source>
        <dbReference type="EMBL" id="KAF0692881.1"/>
    </source>
</evidence>
<accession>A0A485L4M7</accession>
<feature type="compositionally biased region" description="Pro residues" evidence="9">
    <location>
        <begin position="471"/>
        <end position="497"/>
    </location>
</feature>
<feature type="signal peptide" evidence="10">
    <location>
        <begin position="1"/>
        <end position="27"/>
    </location>
</feature>
<dbReference type="EMBL" id="VJMH01005797">
    <property type="protein sequence ID" value="KAF0692881.1"/>
    <property type="molecule type" value="Genomic_DNA"/>
</dbReference>
<feature type="active site" description="Charge relay system" evidence="7 8">
    <location>
        <position position="226"/>
    </location>
</feature>
<gene>
    <name evidence="13" type="primary">Aste57867_16083</name>
    <name evidence="12" type="ORF">As57867_016027</name>
    <name evidence="13" type="ORF">ASTE57867_16083</name>
</gene>
<evidence type="ECO:0000256" key="8">
    <source>
        <dbReference type="PROSITE-ProRule" id="PRU01240"/>
    </source>
</evidence>
<dbReference type="AlphaFoldDB" id="A0A485L4M7"/>
<protein>
    <recommendedName>
        <fullName evidence="6">subtilisin</fullName>
        <ecNumber evidence="6">3.4.21.62</ecNumber>
    </recommendedName>
</protein>
<keyword evidence="2 8" id="KW-0645">Protease</keyword>
<feature type="chain" id="PRO_5033437268" description="subtilisin" evidence="10">
    <location>
        <begin position="28"/>
        <end position="557"/>
    </location>
</feature>
<feature type="active site" description="Charge relay system" evidence="7 8">
    <location>
        <position position="190"/>
    </location>
</feature>
<evidence type="ECO:0000256" key="7">
    <source>
        <dbReference type="PIRSR" id="PIRSR615500-1"/>
    </source>
</evidence>
<keyword evidence="10" id="KW-0732">Signal</keyword>
<dbReference type="PANTHER" id="PTHR43399:SF4">
    <property type="entry name" value="CELL WALL-ASSOCIATED PROTEASE"/>
    <property type="match status" value="1"/>
</dbReference>
<comment type="similarity">
    <text evidence="1 8">Belongs to the peptidase S8 family.</text>
</comment>
<feature type="region of interest" description="Disordered" evidence="9">
    <location>
        <begin position="463"/>
        <end position="506"/>
    </location>
</feature>
<evidence type="ECO:0000256" key="5">
    <source>
        <dbReference type="ARBA" id="ARBA00023529"/>
    </source>
</evidence>
<feature type="active site" description="Charge relay system" evidence="7 8">
    <location>
        <position position="397"/>
    </location>
</feature>
<sequence length="557" mass="57935">MVNLALIATLAAMAAANIAPSVHRALAENDTTDIVIEFEESTAQALRQADIQLESITDRASRIAHVRSLLLDTMQTSQRHVVDALAAHLASTSDLTFEQFYINNRMYVSGATADVVADLAKIEGVKLVRSPVTVTLPVLDLEDDVVDLAVNATHRSGAQAVNEWGIELIGAPAVWAKGNRGEGIVVASIDTGVIYTHDAVKANWRSNYGWYDPTDKSATPIDTNGHGTHTMGTSVGQNGIGVAPGATWIACRGCTTRSCPEVALTGCAQWMLCPTDVKGANPKCELAPHVINNSWGGGAAGQDWYQANVDAWQKAGIVPVFANGNAGPKCATVASPGDYKNVIGVGAVGADDKLASFSSRGPAPDGRVKPDVSAPGYKVRSSWNTGNSAYNIISGTSMATPHVTGAVALYLSGNKGATYDDVYKAFTSTVDTKTLTPDGANCGGVSDATYPNNNYGFGRINIARATGGSTPPSPPTTPTPATPTPSTPVPPVTPTPSTPVTTAPVTTVPVTPVPSPSGSCNGCTGCYSTLLNYCFPPAYGQAQCATFTDFKTIWCGK</sequence>
<dbReference type="Gene3D" id="3.40.50.200">
    <property type="entry name" value="Peptidase S8/S53 domain"/>
    <property type="match status" value="1"/>
</dbReference>
<dbReference type="InterPro" id="IPR051048">
    <property type="entry name" value="Peptidase_S8/S53_subtilisin"/>
</dbReference>
<evidence type="ECO:0000259" key="11">
    <source>
        <dbReference type="Pfam" id="PF00082"/>
    </source>
</evidence>
<reference evidence="12" key="2">
    <citation type="submission" date="2019-06" db="EMBL/GenBank/DDBJ databases">
        <title>Genomics analysis of Aphanomyces spp. identifies a new class of oomycete effector associated with host adaptation.</title>
        <authorList>
            <person name="Gaulin E."/>
        </authorList>
    </citation>
    <scope>NUCLEOTIDE SEQUENCE</scope>
    <source>
        <strain evidence="12">CBS 578.67</strain>
    </source>
</reference>
<dbReference type="Pfam" id="PF00082">
    <property type="entry name" value="Peptidase_S8"/>
    <property type="match status" value="1"/>
</dbReference>
<evidence type="ECO:0000313" key="14">
    <source>
        <dbReference type="Proteomes" id="UP000332933"/>
    </source>
</evidence>
<evidence type="ECO:0000256" key="1">
    <source>
        <dbReference type="ARBA" id="ARBA00011073"/>
    </source>
</evidence>
<organism evidence="13 14">
    <name type="scientific">Aphanomyces stellatus</name>
    <dbReference type="NCBI Taxonomy" id="120398"/>
    <lineage>
        <taxon>Eukaryota</taxon>
        <taxon>Sar</taxon>
        <taxon>Stramenopiles</taxon>
        <taxon>Oomycota</taxon>
        <taxon>Saprolegniomycetes</taxon>
        <taxon>Saprolegniales</taxon>
        <taxon>Verrucalvaceae</taxon>
        <taxon>Aphanomyces</taxon>
    </lineage>
</organism>
<dbReference type="SUPFAM" id="SSF52743">
    <property type="entry name" value="Subtilisin-like"/>
    <property type="match status" value="1"/>
</dbReference>
<keyword evidence="3 8" id="KW-0378">Hydrolase</keyword>
<dbReference type="OrthoDB" id="74291at2759"/>
<dbReference type="PANTHER" id="PTHR43399">
    <property type="entry name" value="SUBTILISIN-RELATED"/>
    <property type="match status" value="1"/>
</dbReference>
<dbReference type="InterPro" id="IPR015500">
    <property type="entry name" value="Peptidase_S8_subtilisin-rel"/>
</dbReference>
<dbReference type="GO" id="GO:0006508">
    <property type="term" value="P:proteolysis"/>
    <property type="evidence" value="ECO:0007669"/>
    <property type="project" value="UniProtKB-KW"/>
</dbReference>
<dbReference type="PROSITE" id="PS00138">
    <property type="entry name" value="SUBTILASE_SER"/>
    <property type="match status" value="1"/>
</dbReference>
<dbReference type="PRINTS" id="PR00723">
    <property type="entry name" value="SUBTILISIN"/>
</dbReference>
<dbReference type="EMBL" id="CAADRA010005818">
    <property type="protein sequence ID" value="VFT92866.1"/>
    <property type="molecule type" value="Genomic_DNA"/>
</dbReference>
<keyword evidence="4 8" id="KW-0720">Serine protease</keyword>